<dbReference type="PROSITE" id="PS00194">
    <property type="entry name" value="THIOREDOXIN_1"/>
    <property type="match status" value="1"/>
</dbReference>
<accession>A0ABR4NTB7</accession>
<dbReference type="InterPro" id="IPR017937">
    <property type="entry name" value="Thioredoxin_CS"/>
</dbReference>
<reference evidence="3 4" key="1">
    <citation type="submission" date="2024-05" db="EMBL/GenBank/DDBJ databases">
        <title>Long read based assembly of the Candida bracarensis genome reveals expanded adhesin content.</title>
        <authorList>
            <person name="Marcet-Houben M."/>
            <person name="Ksiezopolska E."/>
            <person name="Gabaldon T."/>
        </authorList>
    </citation>
    <scope>NUCLEOTIDE SEQUENCE [LARGE SCALE GENOMIC DNA]</scope>
    <source>
        <strain evidence="3 4">CBM6</strain>
    </source>
</reference>
<dbReference type="PROSITE" id="PS51352">
    <property type="entry name" value="THIOREDOXIN_2"/>
    <property type="match status" value="1"/>
</dbReference>
<sequence length="144" mass="16122">MFAKTIFPTTFKRLPGIVSPYAIGAKLPFTAMRFQSTGYASIKQVKTTEEMLKLIKDPSKLSVIDFYATWCGPCKAMVPFLSKFVDAYPEVNFYKVDVDESSDLAEYFGVSAMPTFVFAKNDELLHKIRGANPAGLEKSIKELK</sequence>
<dbReference type="PRINTS" id="PR00421">
    <property type="entry name" value="THIOREDOXIN"/>
</dbReference>
<keyword evidence="4" id="KW-1185">Reference proteome</keyword>
<feature type="domain" description="Thioredoxin" evidence="2">
    <location>
        <begin position="21"/>
        <end position="144"/>
    </location>
</feature>
<gene>
    <name evidence="3" type="ORF">RNJ44_00134</name>
</gene>
<comment type="caution">
    <text evidence="3">The sequence shown here is derived from an EMBL/GenBank/DDBJ whole genome shotgun (WGS) entry which is preliminary data.</text>
</comment>
<dbReference type="Pfam" id="PF00085">
    <property type="entry name" value="Thioredoxin"/>
    <property type="match status" value="1"/>
</dbReference>
<evidence type="ECO:0000313" key="4">
    <source>
        <dbReference type="Proteomes" id="UP001623330"/>
    </source>
</evidence>
<proteinExistence type="predicted"/>
<name>A0ABR4NTB7_9SACH</name>
<dbReference type="CDD" id="cd02947">
    <property type="entry name" value="TRX_family"/>
    <property type="match status" value="1"/>
</dbReference>
<dbReference type="EMBL" id="JBEVYD010000006">
    <property type="protein sequence ID" value="KAL3231599.1"/>
    <property type="molecule type" value="Genomic_DNA"/>
</dbReference>
<organism evidence="3 4">
    <name type="scientific">Nakaseomyces bracarensis</name>
    <dbReference type="NCBI Taxonomy" id="273131"/>
    <lineage>
        <taxon>Eukaryota</taxon>
        <taxon>Fungi</taxon>
        <taxon>Dikarya</taxon>
        <taxon>Ascomycota</taxon>
        <taxon>Saccharomycotina</taxon>
        <taxon>Saccharomycetes</taxon>
        <taxon>Saccharomycetales</taxon>
        <taxon>Saccharomycetaceae</taxon>
        <taxon>Nakaseomyces</taxon>
    </lineage>
</organism>
<dbReference type="InterPro" id="IPR013766">
    <property type="entry name" value="Thioredoxin_domain"/>
</dbReference>
<dbReference type="InterPro" id="IPR036249">
    <property type="entry name" value="Thioredoxin-like_sf"/>
</dbReference>
<evidence type="ECO:0000313" key="3">
    <source>
        <dbReference type="EMBL" id="KAL3231599.1"/>
    </source>
</evidence>
<dbReference type="Proteomes" id="UP001623330">
    <property type="component" value="Unassembled WGS sequence"/>
</dbReference>
<dbReference type="PANTHER" id="PTHR46115">
    <property type="entry name" value="THIOREDOXIN-LIKE PROTEIN 1"/>
    <property type="match status" value="1"/>
</dbReference>
<dbReference type="SUPFAM" id="SSF52833">
    <property type="entry name" value="Thioredoxin-like"/>
    <property type="match status" value="1"/>
</dbReference>
<evidence type="ECO:0000256" key="1">
    <source>
        <dbReference type="ARBA" id="ARBA00023157"/>
    </source>
</evidence>
<dbReference type="Gene3D" id="3.40.30.10">
    <property type="entry name" value="Glutaredoxin"/>
    <property type="match status" value="1"/>
</dbReference>
<protein>
    <submittedName>
        <fullName evidence="3">Thioredoxin-3, mitochondrial</fullName>
    </submittedName>
</protein>
<evidence type="ECO:0000259" key="2">
    <source>
        <dbReference type="PROSITE" id="PS51352"/>
    </source>
</evidence>
<keyword evidence="1" id="KW-1015">Disulfide bond</keyword>